<protein>
    <submittedName>
        <fullName evidence="10">S8 family serine peptidase</fullName>
    </submittedName>
</protein>
<keyword evidence="7" id="KW-0472">Membrane</keyword>
<feature type="domain" description="Peptidase S8/S53" evidence="9">
    <location>
        <begin position="66"/>
        <end position="294"/>
    </location>
</feature>
<keyword evidence="3" id="KW-0378">Hydrolase</keyword>
<dbReference type="InterPro" id="IPR036852">
    <property type="entry name" value="Peptidase_S8/S53_dom_sf"/>
</dbReference>
<keyword evidence="7" id="KW-0812">Transmembrane</keyword>
<comment type="caution">
    <text evidence="10">The sequence shown here is derived from an EMBL/GenBank/DDBJ whole genome shotgun (WGS) entry which is preliminary data.</text>
</comment>
<sequence>MALARTTAVVCVAAAMCAVGAAPAAAAPRAPAPTNQRCVEPGPTIAEVPWAQRMLGPERVRPFTRGGGQIIAVLDSGVDAGHPELGGRVLAGFDAVAGSGPANDDCLGTGTQVAGVIGAKQEQSVGFVGLAPDVTILPIRVIAERPGSGNAADPQVLARGIDEAVRRGASVVAVTTITYQDSPLLQGAVANAISKGVPVVAAVGDLGDQRGVIPTPYPAAYDDVVGVGAIRESGVLWGKSQQGEYVDVVAPGEKVLTLSRAGGMTVADGTALATGFAAATAVLVRSRRGMMQAQGGIGRQIERTAVPAPGGAGYGSGVVDPYAAVTARLAATSPEPLPGLPPLSTEESPAWARARDLAMIGTGVAVAAVLVVLAFAVVMPRGRRRFWRPAMAPKPHQETEPDEPGPPVQLFP</sequence>
<dbReference type="RefSeq" id="WP_308713829.1">
    <property type="nucleotide sequence ID" value="NZ_JAVHUY010000016.1"/>
</dbReference>
<evidence type="ECO:0000256" key="5">
    <source>
        <dbReference type="PROSITE-ProRule" id="PRU01240"/>
    </source>
</evidence>
<dbReference type="InterPro" id="IPR000209">
    <property type="entry name" value="Peptidase_S8/S53_dom"/>
</dbReference>
<proteinExistence type="inferred from homology"/>
<evidence type="ECO:0000256" key="1">
    <source>
        <dbReference type="ARBA" id="ARBA00011073"/>
    </source>
</evidence>
<evidence type="ECO:0000256" key="6">
    <source>
        <dbReference type="SAM" id="MobiDB-lite"/>
    </source>
</evidence>
<dbReference type="EMBL" id="JAVHUY010000016">
    <property type="protein sequence ID" value="MDQ7906559.1"/>
    <property type="molecule type" value="Genomic_DNA"/>
</dbReference>
<comment type="caution">
    <text evidence="5">Lacks conserved residue(s) required for the propagation of feature annotation.</text>
</comment>
<evidence type="ECO:0000313" key="11">
    <source>
        <dbReference type="Proteomes" id="UP001230908"/>
    </source>
</evidence>
<keyword evidence="7" id="KW-1133">Transmembrane helix</keyword>
<evidence type="ECO:0000256" key="7">
    <source>
        <dbReference type="SAM" id="Phobius"/>
    </source>
</evidence>
<feature type="chain" id="PRO_5045763193" evidence="8">
    <location>
        <begin position="27"/>
        <end position="412"/>
    </location>
</feature>
<keyword evidence="8" id="KW-0732">Signal</keyword>
<feature type="region of interest" description="Disordered" evidence="6">
    <location>
        <begin position="392"/>
        <end position="412"/>
    </location>
</feature>
<comment type="similarity">
    <text evidence="1 5">Belongs to the peptidase S8 family.</text>
</comment>
<evidence type="ECO:0000313" key="10">
    <source>
        <dbReference type="EMBL" id="MDQ7906559.1"/>
    </source>
</evidence>
<dbReference type="InterPro" id="IPR015500">
    <property type="entry name" value="Peptidase_S8_subtilisin-rel"/>
</dbReference>
<evidence type="ECO:0000256" key="2">
    <source>
        <dbReference type="ARBA" id="ARBA00022670"/>
    </source>
</evidence>
<keyword evidence="2" id="KW-0645">Protease</keyword>
<dbReference type="Proteomes" id="UP001230908">
    <property type="component" value="Unassembled WGS sequence"/>
</dbReference>
<feature type="signal peptide" evidence="8">
    <location>
        <begin position="1"/>
        <end position="26"/>
    </location>
</feature>
<keyword evidence="11" id="KW-1185">Reference proteome</keyword>
<dbReference type="InterPro" id="IPR050131">
    <property type="entry name" value="Peptidase_S8_subtilisin-like"/>
</dbReference>
<dbReference type="PROSITE" id="PS00136">
    <property type="entry name" value="SUBTILASE_ASP"/>
    <property type="match status" value="1"/>
</dbReference>
<dbReference type="SUPFAM" id="SSF52743">
    <property type="entry name" value="Subtilisin-like"/>
    <property type="match status" value="1"/>
</dbReference>
<name>A0ABU0ZHM3_9ACTN</name>
<dbReference type="PROSITE" id="PS51892">
    <property type="entry name" value="SUBTILASE"/>
    <property type="match status" value="1"/>
</dbReference>
<dbReference type="Pfam" id="PF00082">
    <property type="entry name" value="Peptidase_S8"/>
    <property type="match status" value="1"/>
</dbReference>
<evidence type="ECO:0000259" key="9">
    <source>
        <dbReference type="Pfam" id="PF00082"/>
    </source>
</evidence>
<dbReference type="PRINTS" id="PR00723">
    <property type="entry name" value="SUBTILISIN"/>
</dbReference>
<organism evidence="10 11">
    <name type="scientific">Phytohabitans maris</name>
    <dbReference type="NCBI Taxonomy" id="3071409"/>
    <lineage>
        <taxon>Bacteria</taxon>
        <taxon>Bacillati</taxon>
        <taxon>Actinomycetota</taxon>
        <taxon>Actinomycetes</taxon>
        <taxon>Micromonosporales</taxon>
        <taxon>Micromonosporaceae</taxon>
    </lineage>
</organism>
<evidence type="ECO:0000256" key="8">
    <source>
        <dbReference type="SAM" id="SignalP"/>
    </source>
</evidence>
<evidence type="ECO:0000256" key="3">
    <source>
        <dbReference type="ARBA" id="ARBA00022801"/>
    </source>
</evidence>
<dbReference type="PANTHER" id="PTHR43806">
    <property type="entry name" value="PEPTIDASE S8"/>
    <property type="match status" value="1"/>
</dbReference>
<dbReference type="PANTHER" id="PTHR43806:SF11">
    <property type="entry name" value="CEREVISIN-RELATED"/>
    <property type="match status" value="1"/>
</dbReference>
<gene>
    <name evidence="10" type="ORF">RB614_18755</name>
</gene>
<dbReference type="Gene3D" id="3.40.50.200">
    <property type="entry name" value="Peptidase S8/S53 domain"/>
    <property type="match status" value="1"/>
</dbReference>
<dbReference type="InterPro" id="IPR023827">
    <property type="entry name" value="Peptidase_S8_Asp-AS"/>
</dbReference>
<reference evidence="10 11" key="1">
    <citation type="submission" date="2023-08" db="EMBL/GenBank/DDBJ databases">
        <title>Phytohabitans sansha sp. nov., isolated from marine sediment.</title>
        <authorList>
            <person name="Zhao Y."/>
            <person name="Yi K."/>
        </authorList>
    </citation>
    <scope>NUCLEOTIDE SEQUENCE [LARGE SCALE GENOMIC DNA]</scope>
    <source>
        <strain evidence="10 11">ZYX-F-186</strain>
    </source>
</reference>
<feature type="transmembrane region" description="Helical" evidence="7">
    <location>
        <begin position="357"/>
        <end position="378"/>
    </location>
</feature>
<accession>A0ABU0ZHM3</accession>
<keyword evidence="4" id="KW-0720">Serine protease</keyword>
<evidence type="ECO:0000256" key="4">
    <source>
        <dbReference type="ARBA" id="ARBA00022825"/>
    </source>
</evidence>